<sequence>MRRGSTSIACRCRQSTRAQTKQVASTEDPWNPTGPSFFDSFCLCRRRQGCWPVRGRDRLVGRCQSASGAGVGGVLFAAAPGWDRSRDTQCNATGSAQHAMPQLKAASEAVQIRQRQRVCCAG</sequence>
<protein>
    <submittedName>
        <fullName evidence="1">Uncharacterized protein</fullName>
    </submittedName>
</protein>
<organism evidence="1 2">
    <name type="scientific">Lentithecium fluviatile CBS 122367</name>
    <dbReference type="NCBI Taxonomy" id="1168545"/>
    <lineage>
        <taxon>Eukaryota</taxon>
        <taxon>Fungi</taxon>
        <taxon>Dikarya</taxon>
        <taxon>Ascomycota</taxon>
        <taxon>Pezizomycotina</taxon>
        <taxon>Dothideomycetes</taxon>
        <taxon>Pleosporomycetidae</taxon>
        <taxon>Pleosporales</taxon>
        <taxon>Massarineae</taxon>
        <taxon>Lentitheciaceae</taxon>
        <taxon>Lentithecium</taxon>
    </lineage>
</organism>
<keyword evidence="2" id="KW-1185">Reference proteome</keyword>
<accession>A0A6G1JPW3</accession>
<dbReference type="Proteomes" id="UP000799291">
    <property type="component" value="Unassembled WGS sequence"/>
</dbReference>
<dbReference type="AlphaFoldDB" id="A0A6G1JPW3"/>
<dbReference type="EMBL" id="MU005569">
    <property type="protein sequence ID" value="KAF2692155.1"/>
    <property type="molecule type" value="Genomic_DNA"/>
</dbReference>
<evidence type="ECO:0000313" key="2">
    <source>
        <dbReference type="Proteomes" id="UP000799291"/>
    </source>
</evidence>
<reference evidence="1" key="1">
    <citation type="journal article" date="2020" name="Stud. Mycol.">
        <title>101 Dothideomycetes genomes: a test case for predicting lifestyles and emergence of pathogens.</title>
        <authorList>
            <person name="Haridas S."/>
            <person name="Albert R."/>
            <person name="Binder M."/>
            <person name="Bloem J."/>
            <person name="Labutti K."/>
            <person name="Salamov A."/>
            <person name="Andreopoulos B."/>
            <person name="Baker S."/>
            <person name="Barry K."/>
            <person name="Bills G."/>
            <person name="Bluhm B."/>
            <person name="Cannon C."/>
            <person name="Castanera R."/>
            <person name="Culley D."/>
            <person name="Daum C."/>
            <person name="Ezra D."/>
            <person name="Gonzalez J."/>
            <person name="Henrissat B."/>
            <person name="Kuo A."/>
            <person name="Liang C."/>
            <person name="Lipzen A."/>
            <person name="Lutzoni F."/>
            <person name="Magnuson J."/>
            <person name="Mondo S."/>
            <person name="Nolan M."/>
            <person name="Ohm R."/>
            <person name="Pangilinan J."/>
            <person name="Park H.-J."/>
            <person name="Ramirez L."/>
            <person name="Alfaro M."/>
            <person name="Sun H."/>
            <person name="Tritt A."/>
            <person name="Yoshinaga Y."/>
            <person name="Zwiers L.-H."/>
            <person name="Turgeon B."/>
            <person name="Goodwin S."/>
            <person name="Spatafora J."/>
            <person name="Crous P."/>
            <person name="Grigoriev I."/>
        </authorList>
    </citation>
    <scope>NUCLEOTIDE SEQUENCE</scope>
    <source>
        <strain evidence="1">CBS 122367</strain>
    </source>
</reference>
<evidence type="ECO:0000313" key="1">
    <source>
        <dbReference type="EMBL" id="KAF2692155.1"/>
    </source>
</evidence>
<gene>
    <name evidence="1" type="ORF">K458DRAFT_10623</name>
</gene>
<proteinExistence type="predicted"/>
<name>A0A6G1JPW3_9PLEO</name>